<reference evidence="1 2" key="1">
    <citation type="submission" date="2009-11" db="EMBL/GenBank/DDBJ databases">
        <title>Annotation of Allomyces macrogynus ATCC 38327.</title>
        <authorList>
            <consortium name="The Broad Institute Genome Sequencing Platform"/>
            <person name="Russ C."/>
            <person name="Cuomo C."/>
            <person name="Burger G."/>
            <person name="Gray M.W."/>
            <person name="Holland P.W.H."/>
            <person name="King N."/>
            <person name="Lang F.B.F."/>
            <person name="Roger A.J."/>
            <person name="Ruiz-Trillo I."/>
            <person name="Young S.K."/>
            <person name="Zeng Q."/>
            <person name="Gargeya S."/>
            <person name="Fitzgerald M."/>
            <person name="Haas B."/>
            <person name="Abouelleil A."/>
            <person name="Alvarado L."/>
            <person name="Arachchi H.M."/>
            <person name="Berlin A."/>
            <person name="Chapman S.B."/>
            <person name="Gearin G."/>
            <person name="Goldberg J."/>
            <person name="Griggs A."/>
            <person name="Gujja S."/>
            <person name="Hansen M."/>
            <person name="Heiman D."/>
            <person name="Howarth C."/>
            <person name="Larimer J."/>
            <person name="Lui A."/>
            <person name="MacDonald P.J.P."/>
            <person name="McCowen C."/>
            <person name="Montmayeur A."/>
            <person name="Murphy C."/>
            <person name="Neiman D."/>
            <person name="Pearson M."/>
            <person name="Priest M."/>
            <person name="Roberts A."/>
            <person name="Saif S."/>
            <person name="Shea T."/>
            <person name="Sisk P."/>
            <person name="Stolte C."/>
            <person name="Sykes S."/>
            <person name="Wortman J."/>
            <person name="Nusbaum C."/>
            <person name="Birren B."/>
        </authorList>
    </citation>
    <scope>NUCLEOTIDE SEQUENCE [LARGE SCALE GENOMIC DNA]</scope>
    <source>
        <strain evidence="1 2">ATCC 38327</strain>
    </source>
</reference>
<dbReference type="Proteomes" id="UP000054350">
    <property type="component" value="Unassembled WGS sequence"/>
</dbReference>
<gene>
    <name evidence="1" type="ORF">AMAG_19234</name>
</gene>
<protein>
    <submittedName>
        <fullName evidence="1">Uncharacterized protein</fullName>
    </submittedName>
</protein>
<evidence type="ECO:0000313" key="2">
    <source>
        <dbReference type="Proteomes" id="UP000054350"/>
    </source>
</evidence>
<sequence length="184" mass="20219">MPLLKATSLTLICCARQCHVVRRVVDIHWNSFRDVVLASPLAPPARLCRVWPRPWRLPDEVPPPTGSVESAPALASFLDRASMFSQFSPQQAAIVVLDSAVNRLVGFIASEEDVDRILIPFLDLVHDPERLAPDASVFQHHLQFCLPCGRAGGSCECGLGTIREPIFGQVSPRRHDPAGRGLVE</sequence>
<keyword evidence="2" id="KW-1185">Reference proteome</keyword>
<reference evidence="2" key="2">
    <citation type="submission" date="2009-11" db="EMBL/GenBank/DDBJ databases">
        <title>The Genome Sequence of Allomyces macrogynus strain ATCC 38327.</title>
        <authorList>
            <consortium name="The Broad Institute Genome Sequencing Platform"/>
            <person name="Russ C."/>
            <person name="Cuomo C."/>
            <person name="Shea T."/>
            <person name="Young S.K."/>
            <person name="Zeng Q."/>
            <person name="Koehrsen M."/>
            <person name="Haas B."/>
            <person name="Borodovsky M."/>
            <person name="Guigo R."/>
            <person name="Alvarado L."/>
            <person name="Berlin A."/>
            <person name="Borenstein D."/>
            <person name="Chen Z."/>
            <person name="Engels R."/>
            <person name="Freedman E."/>
            <person name="Gellesch M."/>
            <person name="Goldberg J."/>
            <person name="Griggs A."/>
            <person name="Gujja S."/>
            <person name="Heiman D."/>
            <person name="Hepburn T."/>
            <person name="Howarth C."/>
            <person name="Jen D."/>
            <person name="Larson L."/>
            <person name="Lewis B."/>
            <person name="Mehta T."/>
            <person name="Park D."/>
            <person name="Pearson M."/>
            <person name="Roberts A."/>
            <person name="Saif S."/>
            <person name="Shenoy N."/>
            <person name="Sisk P."/>
            <person name="Stolte C."/>
            <person name="Sykes S."/>
            <person name="Walk T."/>
            <person name="White J."/>
            <person name="Yandava C."/>
            <person name="Burger G."/>
            <person name="Gray M.W."/>
            <person name="Holland P.W.H."/>
            <person name="King N."/>
            <person name="Lang F.B.F."/>
            <person name="Roger A.J."/>
            <person name="Ruiz-Trillo I."/>
            <person name="Lander E."/>
            <person name="Nusbaum C."/>
        </authorList>
    </citation>
    <scope>NUCLEOTIDE SEQUENCE [LARGE SCALE GENOMIC DNA]</scope>
    <source>
        <strain evidence="2">ATCC 38327</strain>
    </source>
</reference>
<dbReference type="AlphaFoldDB" id="A0A0L0STM6"/>
<accession>A0A0L0STM6</accession>
<dbReference type="EMBL" id="GG745348">
    <property type="protein sequence ID" value="KNE65893.1"/>
    <property type="molecule type" value="Genomic_DNA"/>
</dbReference>
<name>A0A0L0STM6_ALLM3</name>
<dbReference type="VEuPathDB" id="FungiDB:AMAG_19234"/>
<proteinExistence type="predicted"/>
<organism evidence="1 2">
    <name type="scientific">Allomyces macrogynus (strain ATCC 38327)</name>
    <name type="common">Allomyces javanicus var. macrogynus</name>
    <dbReference type="NCBI Taxonomy" id="578462"/>
    <lineage>
        <taxon>Eukaryota</taxon>
        <taxon>Fungi</taxon>
        <taxon>Fungi incertae sedis</taxon>
        <taxon>Blastocladiomycota</taxon>
        <taxon>Blastocladiomycetes</taxon>
        <taxon>Blastocladiales</taxon>
        <taxon>Blastocladiaceae</taxon>
        <taxon>Allomyces</taxon>
    </lineage>
</organism>
<evidence type="ECO:0000313" key="1">
    <source>
        <dbReference type="EMBL" id="KNE65893.1"/>
    </source>
</evidence>